<dbReference type="Proteomes" id="UP001430953">
    <property type="component" value="Unassembled WGS sequence"/>
</dbReference>
<protein>
    <submittedName>
        <fullName evidence="1">Uncharacterized protein</fullName>
    </submittedName>
</protein>
<evidence type="ECO:0000313" key="1">
    <source>
        <dbReference type="EMBL" id="KAL0126036.1"/>
    </source>
</evidence>
<dbReference type="AlphaFoldDB" id="A0AAW2GCU9"/>
<name>A0AAW2GCU9_9HYME</name>
<gene>
    <name evidence="1" type="ORF">PUN28_004848</name>
</gene>
<sequence length="99" mass="11421">MQIGRCAFAILLLSRETRESRIAGLILSGDRVLVTGPGRSREFYITSRAAFKVAEIFVGSYKFYLPRYSRAAFIYTYEYSRGNITHTRNKKKKKKKKSS</sequence>
<comment type="caution">
    <text evidence="1">The sequence shown here is derived from an EMBL/GenBank/DDBJ whole genome shotgun (WGS) entry which is preliminary data.</text>
</comment>
<evidence type="ECO:0000313" key="2">
    <source>
        <dbReference type="Proteomes" id="UP001430953"/>
    </source>
</evidence>
<reference evidence="1 2" key="1">
    <citation type="submission" date="2023-03" db="EMBL/GenBank/DDBJ databases">
        <title>High recombination rates correlate with genetic variation in Cardiocondyla obscurior ants.</title>
        <authorList>
            <person name="Errbii M."/>
        </authorList>
    </citation>
    <scope>NUCLEOTIDE SEQUENCE [LARGE SCALE GENOMIC DNA]</scope>
    <source>
        <strain evidence="1">Alpha-2009</strain>
        <tissue evidence="1">Whole body</tissue>
    </source>
</reference>
<organism evidence="1 2">
    <name type="scientific">Cardiocondyla obscurior</name>
    <dbReference type="NCBI Taxonomy" id="286306"/>
    <lineage>
        <taxon>Eukaryota</taxon>
        <taxon>Metazoa</taxon>
        <taxon>Ecdysozoa</taxon>
        <taxon>Arthropoda</taxon>
        <taxon>Hexapoda</taxon>
        <taxon>Insecta</taxon>
        <taxon>Pterygota</taxon>
        <taxon>Neoptera</taxon>
        <taxon>Endopterygota</taxon>
        <taxon>Hymenoptera</taxon>
        <taxon>Apocrita</taxon>
        <taxon>Aculeata</taxon>
        <taxon>Formicoidea</taxon>
        <taxon>Formicidae</taxon>
        <taxon>Myrmicinae</taxon>
        <taxon>Cardiocondyla</taxon>
    </lineage>
</organism>
<keyword evidence="2" id="KW-1185">Reference proteome</keyword>
<dbReference type="EMBL" id="JADYXP020000004">
    <property type="protein sequence ID" value="KAL0126036.1"/>
    <property type="molecule type" value="Genomic_DNA"/>
</dbReference>
<accession>A0AAW2GCU9</accession>
<proteinExistence type="predicted"/>